<keyword evidence="3 5" id="KW-1133">Transmembrane helix</keyword>
<evidence type="ECO:0000256" key="4">
    <source>
        <dbReference type="ARBA" id="ARBA00023136"/>
    </source>
</evidence>
<evidence type="ECO:0000256" key="5">
    <source>
        <dbReference type="SAM" id="Phobius"/>
    </source>
</evidence>
<reference evidence="7 8" key="1">
    <citation type="submission" date="2017-09" db="EMBL/GenBank/DDBJ databases">
        <title>WGS assembly of Aquilegia coerulea Goldsmith.</title>
        <authorList>
            <person name="Hodges S."/>
            <person name="Kramer E."/>
            <person name="Nordborg M."/>
            <person name="Tomkins J."/>
            <person name="Borevitz J."/>
            <person name="Derieg N."/>
            <person name="Yan J."/>
            <person name="Mihaltcheva S."/>
            <person name="Hayes R.D."/>
            <person name="Rokhsar D."/>
        </authorList>
    </citation>
    <scope>NUCLEOTIDE SEQUENCE [LARGE SCALE GENOMIC DNA]</scope>
    <source>
        <strain evidence="8">cv. Goldsmith</strain>
    </source>
</reference>
<evidence type="ECO:0000313" key="8">
    <source>
        <dbReference type="Proteomes" id="UP000230069"/>
    </source>
</evidence>
<proteinExistence type="predicted"/>
<dbReference type="EMBL" id="KZ305020">
    <property type="protein sequence ID" value="PIA60218.1"/>
    <property type="molecule type" value="Genomic_DNA"/>
</dbReference>
<name>A0A2G5EWU4_AQUCA</name>
<dbReference type="InterPro" id="IPR044839">
    <property type="entry name" value="NDR1-like"/>
</dbReference>
<organism evidence="7 8">
    <name type="scientific">Aquilegia coerulea</name>
    <name type="common">Rocky mountain columbine</name>
    <dbReference type="NCBI Taxonomy" id="218851"/>
    <lineage>
        <taxon>Eukaryota</taxon>
        <taxon>Viridiplantae</taxon>
        <taxon>Streptophyta</taxon>
        <taxon>Embryophyta</taxon>
        <taxon>Tracheophyta</taxon>
        <taxon>Spermatophyta</taxon>
        <taxon>Magnoliopsida</taxon>
        <taxon>Ranunculales</taxon>
        <taxon>Ranunculaceae</taxon>
        <taxon>Thalictroideae</taxon>
        <taxon>Aquilegia</taxon>
    </lineage>
</organism>
<dbReference type="SUPFAM" id="SSF117070">
    <property type="entry name" value="LEA14-like"/>
    <property type="match status" value="1"/>
</dbReference>
<dbReference type="InterPro" id="IPR004864">
    <property type="entry name" value="LEA_2"/>
</dbReference>
<dbReference type="GO" id="GO:0098542">
    <property type="term" value="P:defense response to other organism"/>
    <property type="evidence" value="ECO:0007669"/>
    <property type="project" value="InterPro"/>
</dbReference>
<sequence length="201" mass="22529">MELEVQAEVPKKPLFKQRNCLIFMAGSAVLLIILLILIFTVFKIEDPEIKLVSTTVSGIVPRVTNPNLRLQVELNITLDIKIEVHNPNYFSFKLGEGTSQVYFHSDQVADVDILPGHIGSKSSDMLECRLILEADKFNMTSLIRDVFSGELDIEMRAKLPGRVTILGFIKKHVVASTDCQLGIQVPSLNLTKQDCHQKVKL</sequence>
<dbReference type="Gene3D" id="2.60.40.1820">
    <property type="match status" value="1"/>
</dbReference>
<dbReference type="Proteomes" id="UP000230069">
    <property type="component" value="Unassembled WGS sequence"/>
</dbReference>
<feature type="domain" description="Late embryogenesis abundant protein LEA-2 subgroup" evidence="6">
    <location>
        <begin position="82"/>
        <end position="173"/>
    </location>
</feature>
<dbReference type="GO" id="GO:0016020">
    <property type="term" value="C:membrane"/>
    <property type="evidence" value="ECO:0007669"/>
    <property type="project" value="UniProtKB-SubCell"/>
</dbReference>
<dbReference type="Pfam" id="PF03168">
    <property type="entry name" value="LEA_2"/>
    <property type="match status" value="1"/>
</dbReference>
<feature type="transmembrane region" description="Helical" evidence="5">
    <location>
        <begin position="21"/>
        <end position="42"/>
    </location>
</feature>
<gene>
    <name evidence="7" type="ORF">AQUCO_00300015v1</name>
</gene>
<keyword evidence="4 5" id="KW-0472">Membrane</keyword>
<accession>A0A2G5EWU4</accession>
<dbReference type="STRING" id="218851.A0A2G5EWU4"/>
<dbReference type="AlphaFoldDB" id="A0A2G5EWU4"/>
<dbReference type="PANTHER" id="PTHR31234:SF65">
    <property type="entry name" value="LATE EMBRYOGENESIS ABUNDANT PROTEIN, LEA_2 SUBGROUP"/>
    <property type="match status" value="1"/>
</dbReference>
<keyword evidence="2 5" id="KW-0812">Transmembrane</keyword>
<keyword evidence="8" id="KW-1185">Reference proteome</keyword>
<evidence type="ECO:0000313" key="7">
    <source>
        <dbReference type="EMBL" id="PIA60218.1"/>
    </source>
</evidence>
<dbReference type="OrthoDB" id="1910624at2759"/>
<evidence type="ECO:0000259" key="6">
    <source>
        <dbReference type="Pfam" id="PF03168"/>
    </source>
</evidence>
<evidence type="ECO:0000256" key="3">
    <source>
        <dbReference type="ARBA" id="ARBA00022989"/>
    </source>
</evidence>
<dbReference type="InParanoid" id="A0A2G5EWU4"/>
<evidence type="ECO:0000256" key="2">
    <source>
        <dbReference type="ARBA" id="ARBA00022692"/>
    </source>
</evidence>
<comment type="subcellular location">
    <subcellularLocation>
        <location evidence="1">Membrane</location>
        <topology evidence="1">Single-pass membrane protein</topology>
    </subcellularLocation>
</comment>
<protein>
    <recommendedName>
        <fullName evidence="6">Late embryogenesis abundant protein LEA-2 subgroup domain-containing protein</fullName>
    </recommendedName>
</protein>
<dbReference type="PANTHER" id="PTHR31234">
    <property type="entry name" value="LATE EMBRYOGENESIS ABUNDANT (LEA) HYDROXYPROLINE-RICH GLYCOPROTEIN FAMILY"/>
    <property type="match status" value="1"/>
</dbReference>
<evidence type="ECO:0000256" key="1">
    <source>
        <dbReference type="ARBA" id="ARBA00004167"/>
    </source>
</evidence>